<evidence type="ECO:0000313" key="1">
    <source>
        <dbReference type="EMBL" id="CAB4170029.1"/>
    </source>
</evidence>
<reference evidence="1" key="1">
    <citation type="submission" date="2020-05" db="EMBL/GenBank/DDBJ databases">
        <authorList>
            <person name="Chiriac C."/>
            <person name="Salcher M."/>
            <person name="Ghai R."/>
            <person name="Kavagutti S V."/>
        </authorList>
    </citation>
    <scope>NUCLEOTIDE SEQUENCE</scope>
</reference>
<sequence length="48" mass="5523">MTEEQKRKKRNEDLIRRVRAGDSTALIDVMATRFPPRPKIEKNEGAIG</sequence>
<dbReference type="EMBL" id="LR796852">
    <property type="protein sequence ID" value="CAB4170029.1"/>
    <property type="molecule type" value="Genomic_DNA"/>
</dbReference>
<name>A0A6J5PDX5_9CAUD</name>
<proteinExistence type="predicted"/>
<organism evidence="1">
    <name type="scientific">uncultured Caudovirales phage</name>
    <dbReference type="NCBI Taxonomy" id="2100421"/>
    <lineage>
        <taxon>Viruses</taxon>
        <taxon>Duplodnaviria</taxon>
        <taxon>Heunggongvirae</taxon>
        <taxon>Uroviricota</taxon>
        <taxon>Caudoviricetes</taxon>
        <taxon>Peduoviridae</taxon>
        <taxon>Maltschvirus</taxon>
        <taxon>Maltschvirus maltsch</taxon>
    </lineage>
</organism>
<accession>A0A6J5PDX5</accession>
<gene>
    <name evidence="1" type="ORF">UFOVP901_29</name>
</gene>
<protein>
    <submittedName>
        <fullName evidence="1">Uncharacterized protein</fullName>
    </submittedName>
</protein>